<evidence type="ECO:0000313" key="1">
    <source>
        <dbReference type="EMBL" id="NIZ68752.1"/>
    </source>
</evidence>
<comment type="caution">
    <text evidence="1">The sequence shown here is derived from an EMBL/GenBank/DDBJ whole genome shotgun (WGS) entry which is preliminary data.</text>
</comment>
<sequence>MAYIWVDNGFSHQFVYINDDKIGQVGLVWLHTMDNDFLYELDLFYDLSYTNF</sequence>
<gene>
    <name evidence="1" type="ORF">HCT48_00750</name>
</gene>
<evidence type="ECO:0000313" key="2">
    <source>
        <dbReference type="Proteomes" id="UP000778951"/>
    </source>
</evidence>
<keyword evidence="2" id="KW-1185">Reference proteome</keyword>
<dbReference type="Proteomes" id="UP000778951">
    <property type="component" value="Unassembled WGS sequence"/>
</dbReference>
<accession>A0A968KW34</accession>
<dbReference type="AlphaFoldDB" id="A0A968KW34"/>
<name>A0A968KW34_9SPIO</name>
<reference evidence="1" key="1">
    <citation type="submission" date="2020-03" db="EMBL/GenBank/DDBJ databases">
        <title>Spirochaetal bacteria isolated from arthropods constitute a novel genus Entomospira genus novum within the order Spirochaetales.</title>
        <authorList>
            <person name="Grana-Miraglia L."/>
            <person name="Sikutova S."/>
            <person name="Fingerle V."/>
            <person name="Sing A."/>
            <person name="Castillo-Ramirez S."/>
            <person name="Margos G."/>
            <person name="Rudolf I."/>
        </authorList>
    </citation>
    <scope>NUCLEOTIDE SEQUENCE</scope>
    <source>
        <strain evidence="1">BR149</strain>
    </source>
</reference>
<dbReference type="EMBL" id="JAATLM010000001">
    <property type="protein sequence ID" value="NIZ68752.1"/>
    <property type="molecule type" value="Genomic_DNA"/>
</dbReference>
<proteinExistence type="predicted"/>
<organism evidence="1 2">
    <name type="scientific">Entomospira culicis</name>
    <dbReference type="NCBI Taxonomy" id="2719989"/>
    <lineage>
        <taxon>Bacteria</taxon>
        <taxon>Pseudomonadati</taxon>
        <taxon>Spirochaetota</taxon>
        <taxon>Spirochaetia</taxon>
        <taxon>Spirochaetales</taxon>
        <taxon>Spirochaetaceae</taxon>
        <taxon>Entomospira</taxon>
    </lineage>
</organism>
<dbReference type="RefSeq" id="WP_167694871.1">
    <property type="nucleotide sequence ID" value="NZ_CP118181.1"/>
</dbReference>
<protein>
    <submittedName>
        <fullName evidence="1">Uncharacterized protein</fullName>
    </submittedName>
</protein>